<feature type="transmembrane region" description="Helical" evidence="1">
    <location>
        <begin position="70"/>
        <end position="87"/>
    </location>
</feature>
<keyword evidence="3" id="KW-1185">Reference proteome</keyword>
<feature type="transmembrane region" description="Helical" evidence="1">
    <location>
        <begin position="99"/>
        <end position="121"/>
    </location>
</feature>
<feature type="transmembrane region" description="Helical" evidence="1">
    <location>
        <begin position="14"/>
        <end position="33"/>
    </location>
</feature>
<evidence type="ECO:0000256" key="1">
    <source>
        <dbReference type="SAM" id="Phobius"/>
    </source>
</evidence>
<keyword evidence="1" id="KW-1133">Transmembrane helix</keyword>
<feature type="transmembrane region" description="Helical" evidence="1">
    <location>
        <begin position="179"/>
        <end position="198"/>
    </location>
</feature>
<dbReference type="RefSeq" id="WP_310223214.1">
    <property type="nucleotide sequence ID" value="NZ_JAVDWV010000006.1"/>
</dbReference>
<dbReference type="InterPro" id="IPR014509">
    <property type="entry name" value="YjdF-like"/>
</dbReference>
<accession>A0ABU1WZS7</accession>
<evidence type="ECO:0000313" key="2">
    <source>
        <dbReference type="EMBL" id="MDR7154694.1"/>
    </source>
</evidence>
<evidence type="ECO:0008006" key="4">
    <source>
        <dbReference type="Google" id="ProtNLM"/>
    </source>
</evidence>
<protein>
    <recommendedName>
        <fullName evidence="4">Membrane protein YjdF</fullName>
    </recommendedName>
</protein>
<dbReference type="EMBL" id="JAVDWV010000006">
    <property type="protein sequence ID" value="MDR7154694.1"/>
    <property type="molecule type" value="Genomic_DNA"/>
</dbReference>
<keyword evidence="1" id="KW-0812">Transmembrane</keyword>
<dbReference type="Pfam" id="PF09997">
    <property type="entry name" value="DUF2238"/>
    <property type="match status" value="1"/>
</dbReference>
<feature type="transmembrane region" description="Helical" evidence="1">
    <location>
        <begin position="133"/>
        <end position="153"/>
    </location>
</feature>
<comment type="caution">
    <text evidence="2">The sequence shown here is derived from an EMBL/GenBank/DDBJ whole genome shotgun (WGS) entry which is preliminary data.</text>
</comment>
<organism evidence="2 3">
    <name type="scientific">Sphingobium xenophagum</name>
    <dbReference type="NCBI Taxonomy" id="121428"/>
    <lineage>
        <taxon>Bacteria</taxon>
        <taxon>Pseudomonadati</taxon>
        <taxon>Pseudomonadota</taxon>
        <taxon>Alphaproteobacteria</taxon>
        <taxon>Sphingomonadales</taxon>
        <taxon>Sphingomonadaceae</taxon>
        <taxon>Sphingobium</taxon>
    </lineage>
</organism>
<gene>
    <name evidence="2" type="ORF">J2W40_001509</name>
</gene>
<proteinExistence type="predicted"/>
<feature type="transmembrane region" description="Helical" evidence="1">
    <location>
        <begin position="39"/>
        <end position="58"/>
    </location>
</feature>
<sequence length="228" mass="26289">MSEQPESPGLVKRAHLGVLIAMQLVMALELLFLVRDARWMHVFLVVSVMAATLVPVVARKRLPVVIPSELQLLAILFIFATLFLGEVRDYYEWLWWWDLALHGTAGLLLGLLGFLIVYILNENELVDLRMRPSFIALFAFFFGLGIGTLWEMFEFAMDQLFGFTMQKPMLGDPSGLTDTMWDLIVDAIGAAVMSFIGWRTMKEQRKGRIDNWVRRFIQRNPQLFYRGK</sequence>
<keyword evidence="1" id="KW-0472">Membrane</keyword>
<dbReference type="Proteomes" id="UP001267638">
    <property type="component" value="Unassembled WGS sequence"/>
</dbReference>
<evidence type="ECO:0000313" key="3">
    <source>
        <dbReference type="Proteomes" id="UP001267638"/>
    </source>
</evidence>
<name>A0ABU1WZS7_SPHXE</name>
<reference evidence="2 3" key="1">
    <citation type="submission" date="2023-07" db="EMBL/GenBank/DDBJ databases">
        <title>Sorghum-associated microbial communities from plants grown in Nebraska, USA.</title>
        <authorList>
            <person name="Schachtman D."/>
        </authorList>
    </citation>
    <scope>NUCLEOTIDE SEQUENCE [LARGE SCALE GENOMIC DNA]</scope>
    <source>
        <strain evidence="2 3">4256</strain>
    </source>
</reference>